<name>K0WW79_9BACT</name>
<dbReference type="RefSeq" id="WP_008862807.1">
    <property type="nucleotide sequence ID" value="NZ_JH815205.1"/>
</dbReference>
<dbReference type="eggNOG" id="COG0609">
    <property type="taxonomic scope" value="Bacteria"/>
</dbReference>
<feature type="transmembrane region" description="Helical" evidence="8">
    <location>
        <begin position="159"/>
        <end position="182"/>
    </location>
</feature>
<feature type="transmembrane region" description="Helical" evidence="8">
    <location>
        <begin position="96"/>
        <end position="115"/>
    </location>
</feature>
<dbReference type="Pfam" id="PF01032">
    <property type="entry name" value="FecCD"/>
    <property type="match status" value="1"/>
</dbReference>
<sequence length="349" mass="36852">MNDKPNKQHEQRLIVVLVLLLLALCAANLWFGSVQIPASAVWDILCGKEPEKEVWKFIVLESRLPQMVAALLSGAALAVAGLLLQTAFNNPLAGPSILGIDTGASLGVALVMLFWGGTLGVSEATTLTGFTAVIAGAFLGSVTVLGTILFFSTIVKNNIMLLIVGIMVGYITSSVISLLNYFATAEGVHSYTIWGMGNFSGVTGEQLPYFALFVSVGLIIAILLIKPLNALLLGDRYAANLGVNIKLTRNLLLIVTGLLTASTTAFCGPISFIGLAVPHIARLLLGTSNHNTLLPMTLLCGAVTALLCNLICILPGESGILPINAITPVLGAPVIIYVIINQRKIQYFN</sequence>
<dbReference type="Proteomes" id="UP000006044">
    <property type="component" value="Unassembled WGS sequence"/>
</dbReference>
<comment type="similarity">
    <text evidence="2">Belongs to the binding-protein-dependent transport system permease family. FecCD subfamily.</text>
</comment>
<dbReference type="InterPro" id="IPR037294">
    <property type="entry name" value="ABC_BtuC-like"/>
</dbReference>
<evidence type="ECO:0000256" key="5">
    <source>
        <dbReference type="ARBA" id="ARBA00022692"/>
    </source>
</evidence>
<gene>
    <name evidence="9" type="ORF">HMPREF9448_02421</name>
</gene>
<evidence type="ECO:0000256" key="2">
    <source>
        <dbReference type="ARBA" id="ARBA00007935"/>
    </source>
</evidence>
<keyword evidence="5 8" id="KW-0812">Transmembrane</keyword>
<evidence type="ECO:0000256" key="1">
    <source>
        <dbReference type="ARBA" id="ARBA00004651"/>
    </source>
</evidence>
<keyword evidence="7 8" id="KW-0472">Membrane</keyword>
<keyword evidence="4" id="KW-1003">Cell membrane</keyword>
<comment type="caution">
    <text evidence="9">The sequence shown here is derived from an EMBL/GenBank/DDBJ whole genome shotgun (WGS) entry which is preliminary data.</text>
</comment>
<dbReference type="GO" id="GO:0033214">
    <property type="term" value="P:siderophore-iron import into cell"/>
    <property type="evidence" value="ECO:0007669"/>
    <property type="project" value="TreeGrafter"/>
</dbReference>
<feature type="transmembrane region" description="Helical" evidence="8">
    <location>
        <begin position="251"/>
        <end position="273"/>
    </location>
</feature>
<dbReference type="GeneID" id="77849611"/>
<evidence type="ECO:0000256" key="8">
    <source>
        <dbReference type="SAM" id="Phobius"/>
    </source>
</evidence>
<comment type="subcellular location">
    <subcellularLocation>
        <location evidence="1">Cell membrane</location>
        <topology evidence="1">Multi-pass membrane protein</topology>
    </subcellularLocation>
</comment>
<protein>
    <recommendedName>
        <fullName evidence="11">Iron complex transport system permease</fullName>
    </recommendedName>
</protein>
<organism evidence="9 10">
    <name type="scientific">Barnesiella intestinihominis YIT 11860</name>
    <dbReference type="NCBI Taxonomy" id="742726"/>
    <lineage>
        <taxon>Bacteria</taxon>
        <taxon>Pseudomonadati</taxon>
        <taxon>Bacteroidota</taxon>
        <taxon>Bacteroidia</taxon>
        <taxon>Bacteroidales</taxon>
        <taxon>Barnesiellaceae</taxon>
        <taxon>Barnesiella</taxon>
    </lineage>
</organism>
<evidence type="ECO:0008006" key="11">
    <source>
        <dbReference type="Google" id="ProtNLM"/>
    </source>
</evidence>
<keyword evidence="6 8" id="KW-1133">Transmembrane helix</keyword>
<evidence type="ECO:0000256" key="3">
    <source>
        <dbReference type="ARBA" id="ARBA00022448"/>
    </source>
</evidence>
<feature type="transmembrane region" description="Helical" evidence="8">
    <location>
        <begin position="321"/>
        <end position="340"/>
    </location>
</feature>
<evidence type="ECO:0000313" key="9">
    <source>
        <dbReference type="EMBL" id="EJZ62506.1"/>
    </source>
</evidence>
<dbReference type="OrthoDB" id="9811721at2"/>
<evidence type="ECO:0000256" key="6">
    <source>
        <dbReference type="ARBA" id="ARBA00022989"/>
    </source>
</evidence>
<feature type="transmembrane region" description="Helical" evidence="8">
    <location>
        <begin position="12"/>
        <end position="31"/>
    </location>
</feature>
<accession>K0WW79</accession>
<keyword evidence="10" id="KW-1185">Reference proteome</keyword>
<dbReference type="PANTHER" id="PTHR30472">
    <property type="entry name" value="FERRIC ENTEROBACTIN TRANSPORT SYSTEM PERMEASE PROTEIN"/>
    <property type="match status" value="1"/>
</dbReference>
<dbReference type="GO" id="GO:0022857">
    <property type="term" value="F:transmembrane transporter activity"/>
    <property type="evidence" value="ECO:0007669"/>
    <property type="project" value="InterPro"/>
</dbReference>
<feature type="transmembrane region" description="Helical" evidence="8">
    <location>
        <begin position="293"/>
        <end position="314"/>
    </location>
</feature>
<proteinExistence type="inferred from homology"/>
<dbReference type="CDD" id="cd06550">
    <property type="entry name" value="TM_ABC_iron-siderophores_like"/>
    <property type="match status" value="1"/>
</dbReference>
<feature type="transmembrane region" description="Helical" evidence="8">
    <location>
        <begin position="127"/>
        <end position="152"/>
    </location>
</feature>
<evidence type="ECO:0000313" key="10">
    <source>
        <dbReference type="Proteomes" id="UP000006044"/>
    </source>
</evidence>
<evidence type="ECO:0000256" key="4">
    <source>
        <dbReference type="ARBA" id="ARBA00022475"/>
    </source>
</evidence>
<dbReference type="EMBL" id="ADLE01000016">
    <property type="protein sequence ID" value="EJZ62506.1"/>
    <property type="molecule type" value="Genomic_DNA"/>
</dbReference>
<dbReference type="SUPFAM" id="SSF81345">
    <property type="entry name" value="ABC transporter involved in vitamin B12 uptake, BtuC"/>
    <property type="match status" value="1"/>
</dbReference>
<evidence type="ECO:0000256" key="7">
    <source>
        <dbReference type="ARBA" id="ARBA00023136"/>
    </source>
</evidence>
<dbReference type="AlphaFoldDB" id="K0WW79"/>
<dbReference type="STRING" id="742726.HMPREF9448_02421"/>
<keyword evidence="3" id="KW-0813">Transport</keyword>
<dbReference type="GO" id="GO:0005886">
    <property type="term" value="C:plasma membrane"/>
    <property type="evidence" value="ECO:0007669"/>
    <property type="project" value="UniProtKB-SubCell"/>
</dbReference>
<dbReference type="InterPro" id="IPR000522">
    <property type="entry name" value="ABC_transptr_permease_BtuC"/>
</dbReference>
<reference evidence="9 10" key="1">
    <citation type="submission" date="2012-08" db="EMBL/GenBank/DDBJ databases">
        <title>The Genome Sequence of Barnesiella intestinihominis YIT 11860.</title>
        <authorList>
            <consortium name="The Broad Institute Genome Sequencing Platform"/>
            <person name="Earl A."/>
            <person name="Ward D."/>
            <person name="Feldgarden M."/>
            <person name="Gevers D."/>
            <person name="Morotomi M."/>
            <person name="Walker B."/>
            <person name="Young S.K."/>
            <person name="Zeng Q."/>
            <person name="Gargeya S."/>
            <person name="Fitzgerald M."/>
            <person name="Haas B."/>
            <person name="Abouelleil A."/>
            <person name="Alvarado L."/>
            <person name="Arachchi H.M."/>
            <person name="Berlin A.M."/>
            <person name="Chapman S.B."/>
            <person name="Goldberg J."/>
            <person name="Griggs A."/>
            <person name="Gujja S."/>
            <person name="Hansen M."/>
            <person name="Howarth C."/>
            <person name="Imamovic A."/>
            <person name="Larimer J."/>
            <person name="McCowen C."/>
            <person name="Montmayeur A."/>
            <person name="Murphy C."/>
            <person name="Neiman D."/>
            <person name="Pearson M."/>
            <person name="Priest M."/>
            <person name="Roberts A."/>
            <person name="Saif S."/>
            <person name="Shea T."/>
            <person name="Sisk P."/>
            <person name="Sykes S."/>
            <person name="Wortman J."/>
            <person name="Nusbaum C."/>
            <person name="Birren B."/>
        </authorList>
    </citation>
    <scope>NUCLEOTIDE SEQUENCE [LARGE SCALE GENOMIC DNA]</scope>
    <source>
        <strain evidence="9 10">YIT 11860</strain>
    </source>
</reference>
<feature type="transmembrane region" description="Helical" evidence="8">
    <location>
        <begin position="209"/>
        <end position="231"/>
    </location>
</feature>
<feature type="transmembrane region" description="Helical" evidence="8">
    <location>
        <begin position="64"/>
        <end position="84"/>
    </location>
</feature>
<dbReference type="Gene3D" id="1.10.3470.10">
    <property type="entry name" value="ABC transporter involved in vitamin B12 uptake, BtuC"/>
    <property type="match status" value="1"/>
</dbReference>
<dbReference type="HOGENOM" id="CLU_013016_0_0_10"/>
<dbReference type="PANTHER" id="PTHR30472:SF41">
    <property type="entry name" value="TRANSPORT SYSTEM PERMEASE PROTEIN"/>
    <property type="match status" value="1"/>
</dbReference>
<dbReference type="PATRIC" id="fig|742726.3.peg.2531"/>